<feature type="region of interest" description="Disordered" evidence="1">
    <location>
        <begin position="54"/>
        <end position="76"/>
    </location>
</feature>
<organism evidence="2">
    <name type="scientific">viral metagenome</name>
    <dbReference type="NCBI Taxonomy" id="1070528"/>
    <lineage>
        <taxon>unclassified sequences</taxon>
        <taxon>metagenomes</taxon>
        <taxon>organismal metagenomes</taxon>
    </lineage>
</organism>
<evidence type="ECO:0000313" key="2">
    <source>
        <dbReference type="EMBL" id="QJA73203.1"/>
    </source>
</evidence>
<gene>
    <name evidence="2" type="ORF">MM415A02434_0011</name>
</gene>
<sequence length="76" mass="8742">MTKIRFKATENFRCYDDRPVWHDGDLRAIDDNRASELVKSFPHNFIIEGELKPDPPSVVERSLSGKDKAIRGGRNK</sequence>
<protein>
    <submittedName>
        <fullName evidence="2">Uncharacterized protein</fullName>
    </submittedName>
</protein>
<accession>A0A6M3JT72</accession>
<dbReference type="EMBL" id="MT142009">
    <property type="protein sequence ID" value="QJA73203.1"/>
    <property type="molecule type" value="Genomic_DNA"/>
</dbReference>
<reference evidence="2" key="1">
    <citation type="submission" date="2020-03" db="EMBL/GenBank/DDBJ databases">
        <title>The deep terrestrial virosphere.</title>
        <authorList>
            <person name="Holmfeldt K."/>
            <person name="Nilsson E."/>
            <person name="Simone D."/>
            <person name="Lopez-Fernandez M."/>
            <person name="Wu X."/>
            <person name="de Brujin I."/>
            <person name="Lundin D."/>
            <person name="Andersson A."/>
            <person name="Bertilsson S."/>
            <person name="Dopson M."/>
        </authorList>
    </citation>
    <scope>NUCLEOTIDE SEQUENCE</scope>
    <source>
        <strain evidence="2">MM415A02434</strain>
    </source>
</reference>
<dbReference type="AlphaFoldDB" id="A0A6M3JT72"/>
<evidence type="ECO:0000256" key="1">
    <source>
        <dbReference type="SAM" id="MobiDB-lite"/>
    </source>
</evidence>
<name>A0A6M3JT72_9ZZZZ</name>
<proteinExistence type="predicted"/>